<feature type="region of interest" description="Disordered" evidence="1">
    <location>
        <begin position="170"/>
        <end position="238"/>
    </location>
</feature>
<feature type="compositionally biased region" description="Low complexity" evidence="1">
    <location>
        <begin position="212"/>
        <end position="221"/>
    </location>
</feature>
<dbReference type="AlphaFoldDB" id="A0A066YR95"/>
<feature type="region of interest" description="Disordered" evidence="1">
    <location>
        <begin position="1"/>
        <end position="69"/>
    </location>
</feature>
<sequence length="322" mass="35268">MRDVRHFRTGRLRPLTGRSDRGPAGGEGPGADRAGPRAPARKLTARWDPRGRHLPDPSSGEEFTVTNDDDHGERITAAWTDREIGVRYPCGRPHAYQFFTGDPAACRCGLGRPNFALFLIHAGLVVFATIDWNWPWALIGFGVPWTRSGLFHLARSARAVRRRIDALTSQPPFRAASSPSSRTPTPTVRAALPPGRPARPHLRHRGTAPRNGCGRCRGGAAVTPDDRYAPEDSSPMDPLTFDYENLHVRVDRGGVRTVPAAQPREHAPDPAALARGSDSLQEAGQARRTDLRRRGRSPDPPLRHRPGLVRIPLHPGGPGTPR</sequence>
<accession>A0A066YR95</accession>
<evidence type="ECO:0000256" key="2">
    <source>
        <dbReference type="SAM" id="Phobius"/>
    </source>
</evidence>
<reference evidence="3 4" key="1">
    <citation type="submission" date="2014-05" db="EMBL/GenBank/DDBJ databases">
        <title>Draft Genome Sequence of Kitasatospora cheerisanensis KCTC 2395.</title>
        <authorList>
            <person name="Nam D.H."/>
        </authorList>
    </citation>
    <scope>NUCLEOTIDE SEQUENCE [LARGE SCALE GENOMIC DNA]</scope>
    <source>
        <strain evidence="3 4">KCTC 2395</strain>
    </source>
</reference>
<keyword evidence="2" id="KW-0472">Membrane</keyword>
<gene>
    <name evidence="3" type="ORF">KCH_76500</name>
</gene>
<dbReference type="HOGENOM" id="CLU_862707_0_0_11"/>
<dbReference type="EMBL" id="JNBY01000169">
    <property type="protein sequence ID" value="KDN80601.1"/>
    <property type="molecule type" value="Genomic_DNA"/>
</dbReference>
<keyword evidence="4" id="KW-1185">Reference proteome</keyword>
<feature type="transmembrane region" description="Helical" evidence="2">
    <location>
        <begin position="114"/>
        <end position="130"/>
    </location>
</feature>
<proteinExistence type="predicted"/>
<name>A0A066YR95_9ACTN</name>
<keyword evidence="2" id="KW-0812">Transmembrane</keyword>
<organism evidence="3 4">
    <name type="scientific">Kitasatospora cheerisanensis KCTC 2395</name>
    <dbReference type="NCBI Taxonomy" id="1348663"/>
    <lineage>
        <taxon>Bacteria</taxon>
        <taxon>Bacillati</taxon>
        <taxon>Actinomycetota</taxon>
        <taxon>Actinomycetes</taxon>
        <taxon>Kitasatosporales</taxon>
        <taxon>Streptomycetaceae</taxon>
        <taxon>Kitasatospora</taxon>
    </lineage>
</organism>
<keyword evidence="2" id="KW-1133">Transmembrane helix</keyword>
<evidence type="ECO:0000313" key="4">
    <source>
        <dbReference type="Proteomes" id="UP000027178"/>
    </source>
</evidence>
<feature type="compositionally biased region" description="Low complexity" evidence="1">
    <location>
        <begin position="170"/>
        <end position="193"/>
    </location>
</feature>
<evidence type="ECO:0000256" key="1">
    <source>
        <dbReference type="SAM" id="MobiDB-lite"/>
    </source>
</evidence>
<feature type="compositionally biased region" description="Basic and acidic residues" evidence="1">
    <location>
        <begin position="45"/>
        <end position="55"/>
    </location>
</feature>
<evidence type="ECO:0000313" key="3">
    <source>
        <dbReference type="EMBL" id="KDN80601.1"/>
    </source>
</evidence>
<feature type="compositionally biased region" description="Basic residues" evidence="1">
    <location>
        <begin position="198"/>
        <end position="207"/>
    </location>
</feature>
<dbReference type="eggNOG" id="ENOG5033S3B">
    <property type="taxonomic scope" value="Bacteria"/>
</dbReference>
<comment type="caution">
    <text evidence="3">The sequence shown here is derived from an EMBL/GenBank/DDBJ whole genome shotgun (WGS) entry which is preliminary data.</text>
</comment>
<protein>
    <submittedName>
        <fullName evidence="3">Uncharacterized protein</fullName>
    </submittedName>
</protein>
<dbReference type="Proteomes" id="UP000027178">
    <property type="component" value="Unassembled WGS sequence"/>
</dbReference>
<feature type="region of interest" description="Disordered" evidence="1">
    <location>
        <begin position="255"/>
        <end position="322"/>
    </location>
</feature>